<dbReference type="GO" id="GO:0007155">
    <property type="term" value="P:cell adhesion"/>
    <property type="evidence" value="ECO:0007669"/>
    <property type="project" value="InterPro"/>
</dbReference>
<feature type="domain" description="Link" evidence="3">
    <location>
        <begin position="156"/>
        <end position="257"/>
    </location>
</feature>
<dbReference type="GO" id="GO:0005540">
    <property type="term" value="F:hyaluronic acid binding"/>
    <property type="evidence" value="ECO:0007669"/>
    <property type="project" value="InterPro"/>
</dbReference>
<dbReference type="InterPro" id="IPR016186">
    <property type="entry name" value="C-type_lectin-like/link_sf"/>
</dbReference>
<feature type="transmembrane region" description="Helical" evidence="2">
    <location>
        <begin position="98"/>
        <end position="122"/>
    </location>
</feature>
<name>A0A6C0ISJ7_9ZZZZ</name>
<keyword evidence="2" id="KW-0472">Membrane</keyword>
<evidence type="ECO:0000313" key="4">
    <source>
        <dbReference type="EMBL" id="QHT95739.1"/>
    </source>
</evidence>
<dbReference type="SUPFAM" id="SSF56436">
    <property type="entry name" value="C-type lectin-like"/>
    <property type="match status" value="1"/>
</dbReference>
<keyword evidence="1" id="KW-1015">Disulfide bond</keyword>
<dbReference type="Gene3D" id="3.10.100.10">
    <property type="entry name" value="Mannose-Binding Protein A, subunit A"/>
    <property type="match status" value="1"/>
</dbReference>
<reference evidence="4" key="1">
    <citation type="journal article" date="2020" name="Nature">
        <title>Giant virus diversity and host interactions through global metagenomics.</title>
        <authorList>
            <person name="Schulz F."/>
            <person name="Roux S."/>
            <person name="Paez-Espino D."/>
            <person name="Jungbluth S."/>
            <person name="Walsh D.A."/>
            <person name="Denef V.J."/>
            <person name="McMahon K.D."/>
            <person name="Konstantinidis K.T."/>
            <person name="Eloe-Fadrosh E.A."/>
            <person name="Kyrpides N.C."/>
            <person name="Woyke T."/>
        </authorList>
    </citation>
    <scope>NUCLEOTIDE SEQUENCE</scope>
    <source>
        <strain evidence="4">GVMAG-M-3300024301-20</strain>
    </source>
</reference>
<keyword evidence="2" id="KW-1133">Transmembrane helix</keyword>
<evidence type="ECO:0000256" key="1">
    <source>
        <dbReference type="ARBA" id="ARBA00023157"/>
    </source>
</evidence>
<evidence type="ECO:0000256" key="2">
    <source>
        <dbReference type="SAM" id="Phobius"/>
    </source>
</evidence>
<proteinExistence type="predicted"/>
<keyword evidence="2" id="KW-0812">Transmembrane</keyword>
<dbReference type="Pfam" id="PF00193">
    <property type="entry name" value="Xlink"/>
    <property type="match status" value="1"/>
</dbReference>
<protein>
    <recommendedName>
        <fullName evidence="3">Link domain-containing protein</fullName>
    </recommendedName>
</protein>
<dbReference type="InterPro" id="IPR000538">
    <property type="entry name" value="Link_dom"/>
</dbReference>
<accession>A0A6C0ISJ7</accession>
<evidence type="ECO:0000259" key="3">
    <source>
        <dbReference type="PROSITE" id="PS50963"/>
    </source>
</evidence>
<feature type="transmembrane region" description="Helical" evidence="2">
    <location>
        <begin position="33"/>
        <end position="53"/>
    </location>
</feature>
<dbReference type="PROSITE" id="PS50963">
    <property type="entry name" value="LINK_2"/>
    <property type="match status" value="1"/>
</dbReference>
<dbReference type="InterPro" id="IPR016187">
    <property type="entry name" value="CTDL_fold"/>
</dbReference>
<dbReference type="SMART" id="SM00445">
    <property type="entry name" value="LINK"/>
    <property type="match status" value="1"/>
</dbReference>
<dbReference type="AlphaFoldDB" id="A0A6C0ISJ7"/>
<sequence length="312" mass="34425">MDNISYNEVNAGLGNVAQDTYNYMNNILSNPTIILILVIVLIIYVALFIGLGSGSTSSGGSSPSLLSTQSLSSNGSGLIASLTGSSTSSGTTKSTSSVSWIFILVAFMFVLLVGVNMIQYMYSVDIFAKLKNIFTNHPEVDIVIDQQPSAPVPEIKLYPEVFNIPSNTYGYEDAKAVCKAYGARLATYDEVENTYNKGGEWCNYGWSEGQMALFSTQKSTWDKLQTIEGHEHDCGRPGINGGYISNPRVKFGVNCYGHKPRMTSEEEELMATQPIYPKTMKDIAMEKRVEYWKDKLSEIIVSPFNHSSWSKI</sequence>
<dbReference type="EMBL" id="MN740245">
    <property type="protein sequence ID" value="QHT95739.1"/>
    <property type="molecule type" value="Genomic_DNA"/>
</dbReference>
<organism evidence="4">
    <name type="scientific">viral metagenome</name>
    <dbReference type="NCBI Taxonomy" id="1070528"/>
    <lineage>
        <taxon>unclassified sequences</taxon>
        <taxon>metagenomes</taxon>
        <taxon>organismal metagenomes</taxon>
    </lineage>
</organism>